<keyword evidence="3" id="KW-1185">Reference proteome</keyword>
<dbReference type="STRING" id="744872.Spica_0843"/>
<accession>F8F0D3</accession>
<dbReference type="RefSeq" id="WP_013968308.1">
    <property type="nucleotide sequence ID" value="NC_015732.1"/>
</dbReference>
<feature type="domain" description="N-acetyltransferase" evidence="1">
    <location>
        <begin position="168"/>
        <end position="314"/>
    </location>
</feature>
<dbReference type="EMBL" id="CP002868">
    <property type="protein sequence ID" value="AEJ18997.1"/>
    <property type="molecule type" value="Genomic_DNA"/>
</dbReference>
<sequence length="314" mass="35692">MTPHSLHWRTAHSQDYDSFSQFLQNHEPYLVAAASRFRAFRERSTKTSLPGRNHILIGMDNLNHIQSFIFRSGQILHPFFLDYDAERAQRVLRRFINLPFSKRIYSLQGLEQDVKIAEQALEQEGYRIQDQFDYYLMQLDTPVLKPPQPEGLTLIELAAIGRTSIKQASIRQVSIEGALAGHAVADLLYPLQAAYEQEEVIPAHSTFNQASCRRGLAKILSEETIVYAAYEGLPVAKANTNATAYRYKQIGGVYVQPEFRGRGIASSVVGTLLARIQQQGYGVSLFVKKRNLPAIRLYERLGFVTIGSYRIVYY</sequence>
<dbReference type="CDD" id="cd04301">
    <property type="entry name" value="NAT_SF"/>
    <property type="match status" value="1"/>
</dbReference>
<organism evidence="2 3">
    <name type="scientific">Gracilinema caldarium (strain ATCC 51460 / DSM 7334 / H1)</name>
    <name type="common">Treponema caldarium</name>
    <dbReference type="NCBI Taxonomy" id="744872"/>
    <lineage>
        <taxon>Bacteria</taxon>
        <taxon>Pseudomonadati</taxon>
        <taxon>Spirochaetota</taxon>
        <taxon>Spirochaetia</taxon>
        <taxon>Spirochaetales</taxon>
        <taxon>Breznakiellaceae</taxon>
        <taxon>Gracilinema</taxon>
    </lineage>
</organism>
<dbReference type="eggNOG" id="COG3393">
    <property type="taxonomic scope" value="Bacteria"/>
</dbReference>
<dbReference type="InterPro" id="IPR000182">
    <property type="entry name" value="GNAT_dom"/>
</dbReference>
<dbReference type="GO" id="GO:0016747">
    <property type="term" value="F:acyltransferase activity, transferring groups other than amino-acyl groups"/>
    <property type="evidence" value="ECO:0007669"/>
    <property type="project" value="InterPro"/>
</dbReference>
<evidence type="ECO:0000313" key="2">
    <source>
        <dbReference type="EMBL" id="AEJ18997.1"/>
    </source>
</evidence>
<dbReference type="Proteomes" id="UP000000503">
    <property type="component" value="Chromosome"/>
</dbReference>
<reference evidence="3" key="1">
    <citation type="journal article" date="2013" name="Stand. Genomic Sci.">
        <title>Genome sequence of the thermophilic fresh-water bacterium Spirochaeta caldaria type strain (H1(T)), reclassification of Spirochaeta caldaria, Spirochaeta stenostrepta, and Spirochaeta zuelzerae in the genus Treponema as Treponema caldaria comb. nov., Treponema stenostrepta comb. nov., and Treponema zuelzerae comb. nov., and emendation of the genus Treponema.</title>
        <authorList>
            <person name="Abt B."/>
            <person name="Goker M."/>
            <person name="Scheuner C."/>
            <person name="Han C."/>
            <person name="Lu M."/>
            <person name="Misra M."/>
            <person name="Lapidus A."/>
            <person name="Nolan M."/>
            <person name="Lucas S."/>
            <person name="Hammon N."/>
            <person name="Deshpande S."/>
            <person name="Cheng J.F."/>
            <person name="Tapia R."/>
            <person name="Goodwin L.A."/>
            <person name="Pitluck S."/>
            <person name="Liolios K."/>
            <person name="Pagani I."/>
            <person name="Ivanova N."/>
            <person name="Mavromatis K."/>
            <person name="Mikhailova N."/>
            <person name="Huntemann M."/>
            <person name="Pati A."/>
            <person name="Chen A."/>
            <person name="Palaniappan K."/>
            <person name="Land M."/>
            <person name="Hauser L."/>
            <person name="Jeffries C.D."/>
            <person name="Rohde M."/>
            <person name="Spring S."/>
            <person name="Gronow S."/>
            <person name="Detter J.C."/>
            <person name="Bristow J."/>
            <person name="Eisen J.A."/>
            <person name="Markowitz V."/>
            <person name="Hugenholtz P."/>
            <person name="Kyrpides N.C."/>
            <person name="Woyke T."/>
            <person name="Klenk H.P."/>
        </authorList>
    </citation>
    <scope>NUCLEOTIDE SEQUENCE</scope>
    <source>
        <strain evidence="3">ATCC 51460 / DSM 7334 / H1</strain>
    </source>
</reference>
<protein>
    <submittedName>
        <fullName evidence="2">GCN5-related N-acetyltransferase</fullName>
    </submittedName>
</protein>
<gene>
    <name evidence="2" type="ordered locus">Spica_0843</name>
</gene>
<evidence type="ECO:0000313" key="3">
    <source>
        <dbReference type="Proteomes" id="UP000000503"/>
    </source>
</evidence>
<dbReference type="OrthoDB" id="9796919at2"/>
<name>F8F0D3_GRAC1</name>
<dbReference type="PROSITE" id="PS51186">
    <property type="entry name" value="GNAT"/>
    <property type="match status" value="1"/>
</dbReference>
<dbReference type="SUPFAM" id="SSF55729">
    <property type="entry name" value="Acyl-CoA N-acyltransferases (Nat)"/>
    <property type="match status" value="1"/>
</dbReference>
<dbReference type="KEGG" id="scd:Spica_0843"/>
<evidence type="ECO:0000259" key="1">
    <source>
        <dbReference type="PROSITE" id="PS51186"/>
    </source>
</evidence>
<dbReference type="InterPro" id="IPR016181">
    <property type="entry name" value="Acyl_CoA_acyltransferase"/>
</dbReference>
<dbReference type="Pfam" id="PF08445">
    <property type="entry name" value="FR47"/>
    <property type="match status" value="1"/>
</dbReference>
<dbReference type="HOGENOM" id="CLU_076898_0_0_12"/>
<dbReference type="AlphaFoldDB" id="F8F0D3"/>
<proteinExistence type="predicted"/>
<dbReference type="Gene3D" id="3.40.630.30">
    <property type="match status" value="1"/>
</dbReference>
<dbReference type="InterPro" id="IPR013653">
    <property type="entry name" value="GCN5-like_dom"/>
</dbReference>